<sequence length="64" mass="6821">MGTREGGEDTRSRPAWGARRCTESADAGSLDATSARAGRARTGLGRARCDLSRRDGTAKRTKKP</sequence>
<evidence type="ECO:0000313" key="2">
    <source>
        <dbReference type="EMBL" id="ALN78793.1"/>
    </source>
</evidence>
<dbReference type="Proteomes" id="UP000060787">
    <property type="component" value="Chromosome"/>
</dbReference>
<feature type="region of interest" description="Disordered" evidence="1">
    <location>
        <begin position="1"/>
        <end position="64"/>
    </location>
</feature>
<name>A0A0S2F5H2_LYSAN</name>
<dbReference type="AlphaFoldDB" id="A0A0S2F5H2"/>
<evidence type="ECO:0000256" key="1">
    <source>
        <dbReference type="SAM" id="MobiDB-lite"/>
    </source>
</evidence>
<feature type="compositionally biased region" description="Basic and acidic residues" evidence="1">
    <location>
        <begin position="47"/>
        <end position="58"/>
    </location>
</feature>
<gene>
    <name evidence="2" type="ORF">LA76x_0632</name>
</gene>
<feature type="compositionally biased region" description="Low complexity" evidence="1">
    <location>
        <begin position="32"/>
        <end position="46"/>
    </location>
</feature>
<proteinExistence type="predicted"/>
<organism evidence="2 3">
    <name type="scientific">Lysobacter antibioticus</name>
    <dbReference type="NCBI Taxonomy" id="84531"/>
    <lineage>
        <taxon>Bacteria</taxon>
        <taxon>Pseudomonadati</taxon>
        <taxon>Pseudomonadota</taxon>
        <taxon>Gammaproteobacteria</taxon>
        <taxon>Lysobacterales</taxon>
        <taxon>Lysobacteraceae</taxon>
        <taxon>Lysobacter</taxon>
    </lineage>
</organism>
<evidence type="ECO:0000313" key="3">
    <source>
        <dbReference type="Proteomes" id="UP000060787"/>
    </source>
</evidence>
<feature type="compositionally biased region" description="Basic and acidic residues" evidence="1">
    <location>
        <begin position="1"/>
        <end position="12"/>
    </location>
</feature>
<dbReference type="KEGG" id="lab:LA76x_0632"/>
<dbReference type="EMBL" id="CP011129">
    <property type="protein sequence ID" value="ALN78793.1"/>
    <property type="molecule type" value="Genomic_DNA"/>
</dbReference>
<protein>
    <submittedName>
        <fullName evidence="2">Uncharacterized protein</fullName>
    </submittedName>
</protein>
<dbReference type="PATRIC" id="fig|84531.8.peg.659"/>
<reference evidence="2 3" key="1">
    <citation type="journal article" date="2015" name="BMC Genomics">
        <title>Comparative genomics and metabolic profiling of the genus Lysobacter.</title>
        <authorList>
            <person name="de Bruijn I."/>
            <person name="Cheng X."/>
            <person name="de Jager V."/>
            <person name="Exposito R.G."/>
            <person name="Watrous J."/>
            <person name="Patel N."/>
            <person name="Postma J."/>
            <person name="Dorrestein P.C."/>
            <person name="Kobayashi D."/>
            <person name="Raaijmakers J.M."/>
        </authorList>
    </citation>
    <scope>NUCLEOTIDE SEQUENCE [LARGE SCALE GENOMIC DNA]</scope>
    <source>
        <strain evidence="2 3">76</strain>
    </source>
</reference>
<accession>A0A0S2F5H2</accession>
<keyword evidence="3" id="KW-1185">Reference proteome</keyword>